<sequence length="599" mass="64493">MGIDADRRSRLVDLRNELTELRAEAIAAEASAKELIAAVDPAHRESAANVVHYRAVRSRDLRDLQPRLSAEGLSSLGRMESGVLANLDSVIRIINDALGEAEPDLEEGEIDWGGGKEALALNAAALLGGEPDDRSTRIMVTMPSTATTDTEFVERCAAVGMDLARINCAHDGPDEWRAMAANVRAANAKVRIAMDLAGPKLRTGPIAPGPQVVKFRPTRDQVGTVRVPARFWLGQAPARTDVTEQAPVTDPGWIAARNVGDIVTLDDTRGRFRELRVLQVASTGVLVAGDRTVYLTPGTTVWCDDEQTAIGELPAVAQSLRVFRGDTITLTADMAPAIPTDDGRHRIGCSLPEVFGAIEVGHRVYFDDGKIESVVTRVEPDTVVVGVTRAALNGTKLKAEKGINLPDTALPMPALTDEDIDALGSVVDLADMVNLSFVRGPEDVADLQRRLDNRAASDLGVVIKIETVAGFSALPETLLQLMRTRRIGVMIARGDLAVEAGFERLAEVQEEILWLCEAAHVPVIWATEVLDSLADRGLPTRAEVTDAAAGERAECVMLNKGPHIVEAIEALTDILARMKGHIDKKRPLLKRLGAWDSGL</sequence>
<keyword evidence="9" id="KW-0067">ATP-binding</keyword>
<dbReference type="eggNOG" id="COG0469">
    <property type="taxonomic scope" value="Bacteria"/>
</dbReference>
<keyword evidence="6" id="KW-0479">Metal-binding</keyword>
<keyword evidence="12" id="KW-0670">Pyruvate</keyword>
<protein>
    <recommendedName>
        <fullName evidence="4">pyruvate kinase</fullName>
        <ecNumber evidence="4">2.7.1.40</ecNumber>
    </recommendedName>
</protein>
<dbReference type="EMBL" id="BAHC01000137">
    <property type="protein sequence ID" value="GAB91578.1"/>
    <property type="molecule type" value="Genomic_DNA"/>
</dbReference>
<evidence type="ECO:0000256" key="1">
    <source>
        <dbReference type="ARBA" id="ARBA00001958"/>
    </source>
</evidence>
<dbReference type="Gene3D" id="2.40.33.10">
    <property type="entry name" value="PK beta-barrel domain-like"/>
    <property type="match status" value="2"/>
</dbReference>
<dbReference type="Gene3D" id="3.20.20.60">
    <property type="entry name" value="Phosphoenolpyruvate-binding domains"/>
    <property type="match status" value="2"/>
</dbReference>
<evidence type="ECO:0000256" key="6">
    <source>
        <dbReference type="ARBA" id="ARBA00022723"/>
    </source>
</evidence>
<dbReference type="Proteomes" id="UP000008363">
    <property type="component" value="Unassembled WGS sequence"/>
</dbReference>
<accession>K6V5P3</accession>
<keyword evidence="7" id="KW-0547">Nucleotide-binding</keyword>
<keyword evidence="13" id="KW-0175">Coiled coil</keyword>
<evidence type="ECO:0000256" key="12">
    <source>
        <dbReference type="ARBA" id="ARBA00023317"/>
    </source>
</evidence>
<evidence type="ECO:0000256" key="9">
    <source>
        <dbReference type="ARBA" id="ARBA00022840"/>
    </source>
</evidence>
<dbReference type="SUPFAM" id="SSF51621">
    <property type="entry name" value="Phosphoenolpyruvate/pyruvate domain"/>
    <property type="match status" value="1"/>
</dbReference>
<dbReference type="GO" id="GO:0000287">
    <property type="term" value="F:magnesium ion binding"/>
    <property type="evidence" value="ECO:0007669"/>
    <property type="project" value="InterPro"/>
</dbReference>
<reference evidence="15 16" key="1">
    <citation type="submission" date="2012-08" db="EMBL/GenBank/DDBJ databases">
        <title>Whole genome shotgun sequence of Gordonia rhizosphera NBRC 16068.</title>
        <authorList>
            <person name="Takarada H."/>
            <person name="Isaki S."/>
            <person name="Hosoyama A."/>
            <person name="Tsuchikane K."/>
            <person name="Katsumata H."/>
            <person name="Baba S."/>
            <person name="Ohji S."/>
            <person name="Yamazaki S."/>
            <person name="Fujita N."/>
        </authorList>
    </citation>
    <scope>NUCLEOTIDE SEQUENCE [LARGE SCALE GENOMIC DNA]</scope>
    <source>
        <strain evidence="15 16">NBRC 16068</strain>
    </source>
</reference>
<dbReference type="InterPro" id="IPR040442">
    <property type="entry name" value="Pyrv_kinase-like_dom_sf"/>
</dbReference>
<evidence type="ECO:0000259" key="14">
    <source>
        <dbReference type="Pfam" id="PF00224"/>
    </source>
</evidence>
<evidence type="ECO:0000256" key="2">
    <source>
        <dbReference type="ARBA" id="ARBA00004997"/>
    </source>
</evidence>
<evidence type="ECO:0000256" key="11">
    <source>
        <dbReference type="ARBA" id="ARBA00023152"/>
    </source>
</evidence>
<comment type="caution">
    <text evidence="15">The sequence shown here is derived from an EMBL/GenBank/DDBJ whole genome shotgun (WGS) entry which is preliminary data.</text>
</comment>
<dbReference type="RefSeq" id="WP_006335182.1">
    <property type="nucleotide sequence ID" value="NZ_BAHC01000137.1"/>
</dbReference>
<organism evidence="15 16">
    <name type="scientific">Gordonia rhizosphera NBRC 16068</name>
    <dbReference type="NCBI Taxonomy" id="1108045"/>
    <lineage>
        <taxon>Bacteria</taxon>
        <taxon>Bacillati</taxon>
        <taxon>Actinomycetota</taxon>
        <taxon>Actinomycetes</taxon>
        <taxon>Mycobacteriales</taxon>
        <taxon>Gordoniaceae</taxon>
        <taxon>Gordonia</taxon>
    </lineage>
</organism>
<name>K6V5P3_9ACTN</name>
<dbReference type="InterPro" id="IPR015813">
    <property type="entry name" value="Pyrv/PenolPyrv_kinase-like_dom"/>
</dbReference>
<keyword evidence="16" id="KW-1185">Reference proteome</keyword>
<keyword evidence="10" id="KW-0460">Magnesium</keyword>
<dbReference type="GO" id="GO:0030955">
    <property type="term" value="F:potassium ion binding"/>
    <property type="evidence" value="ECO:0007669"/>
    <property type="project" value="InterPro"/>
</dbReference>
<dbReference type="AlphaFoldDB" id="K6V5P3"/>
<evidence type="ECO:0000256" key="13">
    <source>
        <dbReference type="SAM" id="Coils"/>
    </source>
</evidence>
<dbReference type="SUPFAM" id="SSF50800">
    <property type="entry name" value="PK beta-barrel domain-like"/>
    <property type="match status" value="1"/>
</dbReference>
<evidence type="ECO:0000256" key="3">
    <source>
        <dbReference type="ARBA" id="ARBA00008663"/>
    </source>
</evidence>
<dbReference type="GO" id="GO:0016301">
    <property type="term" value="F:kinase activity"/>
    <property type="evidence" value="ECO:0007669"/>
    <property type="project" value="UniProtKB-KW"/>
</dbReference>
<evidence type="ECO:0000256" key="7">
    <source>
        <dbReference type="ARBA" id="ARBA00022741"/>
    </source>
</evidence>
<keyword evidence="8" id="KW-0418">Kinase</keyword>
<evidence type="ECO:0000256" key="4">
    <source>
        <dbReference type="ARBA" id="ARBA00012142"/>
    </source>
</evidence>
<dbReference type="OrthoDB" id="9812123at2"/>
<comment type="pathway">
    <text evidence="2">Carbohydrate degradation; glycolysis; pyruvate from D-glyceraldehyde 3-phosphate: step 5/5.</text>
</comment>
<keyword evidence="5" id="KW-0808">Transferase</keyword>
<dbReference type="GO" id="GO:0005524">
    <property type="term" value="F:ATP binding"/>
    <property type="evidence" value="ECO:0007669"/>
    <property type="project" value="UniProtKB-KW"/>
</dbReference>
<keyword evidence="11" id="KW-0324">Glycolysis</keyword>
<evidence type="ECO:0000256" key="10">
    <source>
        <dbReference type="ARBA" id="ARBA00022842"/>
    </source>
</evidence>
<dbReference type="PANTHER" id="PTHR11817">
    <property type="entry name" value="PYRUVATE KINASE"/>
    <property type="match status" value="1"/>
</dbReference>
<dbReference type="NCBIfam" id="NF011314">
    <property type="entry name" value="PRK14725.1"/>
    <property type="match status" value="1"/>
</dbReference>
<proteinExistence type="inferred from homology"/>
<comment type="cofactor">
    <cofactor evidence="1">
        <name>K(+)</name>
        <dbReference type="ChEBI" id="CHEBI:29103"/>
    </cofactor>
</comment>
<dbReference type="EC" id="2.7.1.40" evidence="4"/>
<gene>
    <name evidence="15" type="ORF">GORHZ_137_00180</name>
</gene>
<evidence type="ECO:0000256" key="5">
    <source>
        <dbReference type="ARBA" id="ARBA00022679"/>
    </source>
</evidence>
<dbReference type="UniPathway" id="UPA00109">
    <property type="reaction ID" value="UER00188"/>
</dbReference>
<feature type="coiled-coil region" evidence="13">
    <location>
        <begin position="11"/>
        <end position="38"/>
    </location>
</feature>
<dbReference type="STRING" id="1108045.GORHZ_137_00180"/>
<dbReference type="InterPro" id="IPR011037">
    <property type="entry name" value="Pyrv_Knase-like_insert_dom_sf"/>
</dbReference>
<comment type="similarity">
    <text evidence="3">Belongs to the pyruvate kinase family.</text>
</comment>
<feature type="domain" description="Pyruvate kinase barrel" evidence="14">
    <location>
        <begin position="319"/>
        <end position="559"/>
    </location>
</feature>
<dbReference type="InterPro" id="IPR015806">
    <property type="entry name" value="Pyrv_Knase_insert_dom_sf"/>
</dbReference>
<evidence type="ECO:0000313" key="16">
    <source>
        <dbReference type="Proteomes" id="UP000008363"/>
    </source>
</evidence>
<dbReference type="GO" id="GO:0004743">
    <property type="term" value="F:pyruvate kinase activity"/>
    <property type="evidence" value="ECO:0007669"/>
    <property type="project" value="UniProtKB-EC"/>
</dbReference>
<dbReference type="Pfam" id="PF00224">
    <property type="entry name" value="PK"/>
    <property type="match status" value="1"/>
</dbReference>
<dbReference type="InterPro" id="IPR001697">
    <property type="entry name" value="Pyr_Knase"/>
</dbReference>
<evidence type="ECO:0000313" key="15">
    <source>
        <dbReference type="EMBL" id="GAB91578.1"/>
    </source>
</evidence>
<evidence type="ECO:0000256" key="8">
    <source>
        <dbReference type="ARBA" id="ARBA00022777"/>
    </source>
</evidence>
<dbReference type="InterPro" id="IPR015793">
    <property type="entry name" value="Pyrv_Knase_brl"/>
</dbReference>